<dbReference type="Proteomes" id="UP000639338">
    <property type="component" value="Unassembled WGS sequence"/>
</dbReference>
<evidence type="ECO:0000313" key="8">
    <source>
        <dbReference type="Proteomes" id="UP000639338"/>
    </source>
</evidence>
<dbReference type="GO" id="GO:0016020">
    <property type="term" value="C:membrane"/>
    <property type="evidence" value="ECO:0007669"/>
    <property type="project" value="UniProtKB-SubCell"/>
</dbReference>
<dbReference type="InterPro" id="IPR026770">
    <property type="entry name" value="RNase_K"/>
</dbReference>
<evidence type="ECO:0000256" key="5">
    <source>
        <dbReference type="ARBA" id="ARBA00023136"/>
    </source>
</evidence>
<gene>
    <name evidence="7" type="ORF">HCN44_001361</name>
</gene>
<proteinExistence type="inferred from homology"/>
<evidence type="ECO:0000256" key="3">
    <source>
        <dbReference type="ARBA" id="ARBA00022692"/>
    </source>
</evidence>
<comment type="subcellular location">
    <subcellularLocation>
        <location evidence="1">Membrane</location>
        <topology evidence="1">Multi-pass membrane protein</topology>
    </subcellularLocation>
</comment>
<keyword evidence="5 6" id="KW-0472">Membrane</keyword>
<feature type="transmembrane region" description="Helical" evidence="6">
    <location>
        <begin position="66"/>
        <end position="84"/>
    </location>
</feature>
<evidence type="ECO:0000313" key="7">
    <source>
        <dbReference type="EMBL" id="KAF7992036.1"/>
    </source>
</evidence>
<reference evidence="7 8" key="1">
    <citation type="submission" date="2020-08" db="EMBL/GenBank/DDBJ databases">
        <title>Aphidius gifuensis genome sequencing and assembly.</title>
        <authorList>
            <person name="Du Z."/>
        </authorList>
    </citation>
    <scope>NUCLEOTIDE SEQUENCE [LARGE SCALE GENOMIC DNA]</scope>
    <source>
        <strain evidence="7">YNYX2018</strain>
        <tissue evidence="7">Adults</tissue>
    </source>
</reference>
<dbReference type="EMBL" id="JACMRX010000003">
    <property type="protein sequence ID" value="KAF7992036.1"/>
    <property type="molecule type" value="Genomic_DNA"/>
</dbReference>
<keyword evidence="4 6" id="KW-1133">Transmembrane helix</keyword>
<evidence type="ECO:0000256" key="2">
    <source>
        <dbReference type="ARBA" id="ARBA00008458"/>
    </source>
</evidence>
<accession>A0A834XSJ7</accession>
<evidence type="ECO:0000256" key="4">
    <source>
        <dbReference type="ARBA" id="ARBA00022989"/>
    </source>
</evidence>
<evidence type="ECO:0000256" key="1">
    <source>
        <dbReference type="ARBA" id="ARBA00004141"/>
    </source>
</evidence>
<organism evidence="7 8">
    <name type="scientific">Aphidius gifuensis</name>
    <name type="common">Parasitoid wasp</name>
    <dbReference type="NCBI Taxonomy" id="684658"/>
    <lineage>
        <taxon>Eukaryota</taxon>
        <taxon>Metazoa</taxon>
        <taxon>Ecdysozoa</taxon>
        <taxon>Arthropoda</taxon>
        <taxon>Hexapoda</taxon>
        <taxon>Insecta</taxon>
        <taxon>Pterygota</taxon>
        <taxon>Neoptera</taxon>
        <taxon>Endopterygota</taxon>
        <taxon>Hymenoptera</taxon>
        <taxon>Apocrita</taxon>
        <taxon>Ichneumonoidea</taxon>
        <taxon>Braconidae</taxon>
        <taxon>Aphidiinae</taxon>
        <taxon>Aphidius</taxon>
    </lineage>
</organism>
<dbReference type="AlphaFoldDB" id="A0A834XSJ7"/>
<keyword evidence="8" id="KW-1185">Reference proteome</keyword>
<comment type="caution">
    <text evidence="7">The sequence shown here is derived from an EMBL/GenBank/DDBJ whole genome shotgun (WGS) entry which is preliminary data.</text>
</comment>
<keyword evidence="3 6" id="KW-0812">Transmembrane</keyword>
<sequence length="98" mass="10951">MACCGPKLSLFGIIISSWGIVQLGLMGFFFYINSVALFEDLAMDENEPIGKPSEFYHKVDSSYQSNAYNCWIAACLYILTLVLSTQQFFANSRSSLNV</sequence>
<dbReference type="OrthoDB" id="67317at2759"/>
<dbReference type="GO" id="GO:0004521">
    <property type="term" value="F:RNA endonuclease activity"/>
    <property type="evidence" value="ECO:0007669"/>
    <property type="project" value="InterPro"/>
</dbReference>
<dbReference type="PANTHER" id="PTHR31733">
    <property type="entry name" value="RIBONUCLEASE KAPPA"/>
    <property type="match status" value="1"/>
</dbReference>
<protein>
    <submittedName>
        <fullName evidence="7">Uncharacterized protein</fullName>
    </submittedName>
</protein>
<comment type="similarity">
    <text evidence="2">Belongs to the RNase K family.</text>
</comment>
<feature type="transmembrane region" description="Helical" evidence="6">
    <location>
        <begin position="12"/>
        <end position="32"/>
    </location>
</feature>
<name>A0A834XSJ7_APHGI</name>
<evidence type="ECO:0000256" key="6">
    <source>
        <dbReference type="SAM" id="Phobius"/>
    </source>
</evidence>